<reference evidence="2 4" key="1">
    <citation type="journal article" date="2020" name="Stud. Mycol.">
        <title>101 Dothideomycetes genomes: a test case for predicting lifestyles and emergence of pathogens.</title>
        <authorList>
            <person name="Haridas S."/>
            <person name="Albert R."/>
            <person name="Binder M."/>
            <person name="Bloem J."/>
            <person name="Labutti K."/>
            <person name="Salamov A."/>
            <person name="Andreopoulos B."/>
            <person name="Baker S."/>
            <person name="Barry K."/>
            <person name="Bills G."/>
            <person name="Bluhm B."/>
            <person name="Cannon C."/>
            <person name="Castanera R."/>
            <person name="Culley D."/>
            <person name="Daum C."/>
            <person name="Ezra D."/>
            <person name="Gonzalez J."/>
            <person name="Henrissat B."/>
            <person name="Kuo A."/>
            <person name="Liang C."/>
            <person name="Lipzen A."/>
            <person name="Lutzoni F."/>
            <person name="Magnuson J."/>
            <person name="Mondo S."/>
            <person name="Nolan M."/>
            <person name="Ohm R."/>
            <person name="Pangilinan J."/>
            <person name="Park H.-J."/>
            <person name="Ramirez L."/>
            <person name="Alfaro M."/>
            <person name="Sun H."/>
            <person name="Tritt A."/>
            <person name="Yoshinaga Y."/>
            <person name="Zwiers L.-H."/>
            <person name="Turgeon B."/>
            <person name="Goodwin S."/>
            <person name="Spatafora J."/>
            <person name="Crous P."/>
            <person name="Grigoriev I."/>
        </authorList>
    </citation>
    <scope>NUCLEOTIDE SEQUENCE</scope>
    <source>
        <strain evidence="2 4">CBS 304.34</strain>
    </source>
</reference>
<evidence type="ECO:0000259" key="1">
    <source>
        <dbReference type="Pfam" id="PF01636"/>
    </source>
</evidence>
<dbReference type="GO" id="GO:0005739">
    <property type="term" value="C:mitochondrion"/>
    <property type="evidence" value="ECO:0007669"/>
    <property type="project" value="TreeGrafter"/>
</dbReference>
<dbReference type="PANTHER" id="PTHR36091">
    <property type="entry name" value="ALTERED INHERITANCE OF MITOCHONDRIA PROTEIN 9, MITOCHONDRIAL"/>
    <property type="match status" value="1"/>
</dbReference>
<accession>A0A6A6YZ54</accession>
<dbReference type="Gene3D" id="3.30.200.20">
    <property type="entry name" value="Phosphorylase Kinase, domain 1"/>
    <property type="match status" value="1"/>
</dbReference>
<dbReference type="RefSeq" id="XP_033580687.1">
    <property type="nucleotide sequence ID" value="XM_033716554.1"/>
</dbReference>
<dbReference type="GeneID" id="54457447"/>
<reference evidence="4" key="2">
    <citation type="submission" date="2020-04" db="EMBL/GenBank/DDBJ databases">
        <authorList>
            <consortium name="NCBI Genome Project"/>
        </authorList>
    </citation>
    <scope>NUCLEOTIDE SEQUENCE</scope>
    <source>
        <strain evidence="4">CBS 304.34</strain>
    </source>
</reference>
<dbReference type="SUPFAM" id="SSF56112">
    <property type="entry name" value="Protein kinase-like (PK-like)"/>
    <property type="match status" value="1"/>
</dbReference>
<sequence>MHAYTSGRWIYNEPLRIAERYLKFDVPALKSAIAASSGQSPSDVTSFVKLAEGGFNRVFEATLNDGRRVLARLPYPSTVPKHHGTASEVATMEFLRLHNIPVPRVHGWSSTAENAVGAEYIVMEKIEGVALSEIWPDLGLKQRAQIIKQVVHLEKRLFSLQLPASGSIYFPDDLTPDERSKAAMLPVQGEKKFCVGPTAHYSWWHGQRSSMAFNRGPWTSSPEVFRDVGKRELAWTKIFAKPRLHYDLLYREIHGFKKMSPEPHIEGLKKYLEMSKCLGYPVESYLSRPVLRHPDLSMNNIRVSESLDVVGLIDWQHASILPLCLVAGIPSDFQNYGDPESERMTRPATDLPAEYESVDTIQQARMKIQHARKWTHFFYAGLTMRDHEEHFNAISTKGVTLHQRLYKSAGTPWEGDSITLQGDMINAIQQWQQIVSSGAIAAQNCPNPPISYSDDETRSIMDLHQQQLDMDTMIEEMRDALGVDVMGWVPSDERWQASKALAQSIKSQMMAAVENDAERDGIRDHFPFDNHSEDE</sequence>
<protein>
    <recommendedName>
        <fullName evidence="1">Aminoglycoside phosphotransferase domain-containing protein</fullName>
    </recommendedName>
</protein>
<evidence type="ECO:0000313" key="4">
    <source>
        <dbReference type="RefSeq" id="XP_033580687.1"/>
    </source>
</evidence>
<organism evidence="2">
    <name type="scientific">Mytilinidion resinicola</name>
    <dbReference type="NCBI Taxonomy" id="574789"/>
    <lineage>
        <taxon>Eukaryota</taxon>
        <taxon>Fungi</taxon>
        <taxon>Dikarya</taxon>
        <taxon>Ascomycota</taxon>
        <taxon>Pezizomycotina</taxon>
        <taxon>Dothideomycetes</taxon>
        <taxon>Pleosporomycetidae</taxon>
        <taxon>Mytilinidiales</taxon>
        <taxon>Mytilinidiaceae</taxon>
        <taxon>Mytilinidion</taxon>
    </lineage>
</organism>
<dbReference type="AlphaFoldDB" id="A0A6A6YZ54"/>
<evidence type="ECO:0000313" key="3">
    <source>
        <dbReference type="Proteomes" id="UP000504636"/>
    </source>
</evidence>
<name>A0A6A6YZ54_9PEZI</name>
<dbReference type="PANTHER" id="PTHR36091:SF2">
    <property type="entry name" value="AMINOGLYCOSIDE PHOSPHOTRANSFERASE DOMAIN-CONTAINING PROTEIN"/>
    <property type="match status" value="1"/>
</dbReference>
<evidence type="ECO:0000313" key="2">
    <source>
        <dbReference type="EMBL" id="KAF2813723.1"/>
    </source>
</evidence>
<dbReference type="EMBL" id="MU003695">
    <property type="protein sequence ID" value="KAF2813723.1"/>
    <property type="molecule type" value="Genomic_DNA"/>
</dbReference>
<proteinExistence type="predicted"/>
<keyword evidence="3" id="KW-1185">Reference proteome</keyword>
<dbReference type="InterPro" id="IPR011009">
    <property type="entry name" value="Kinase-like_dom_sf"/>
</dbReference>
<dbReference type="Proteomes" id="UP000504636">
    <property type="component" value="Unplaced"/>
</dbReference>
<dbReference type="InterPro" id="IPR002575">
    <property type="entry name" value="Aminoglycoside_PTrfase"/>
</dbReference>
<dbReference type="InterPro" id="IPR051035">
    <property type="entry name" value="Mito_inheritance_9"/>
</dbReference>
<gene>
    <name evidence="2 4" type="ORF">BDZ99DRAFT_409728</name>
</gene>
<dbReference type="Pfam" id="PF01636">
    <property type="entry name" value="APH"/>
    <property type="match status" value="1"/>
</dbReference>
<reference evidence="4" key="3">
    <citation type="submission" date="2025-04" db="UniProtKB">
        <authorList>
            <consortium name="RefSeq"/>
        </authorList>
    </citation>
    <scope>IDENTIFICATION</scope>
    <source>
        <strain evidence="4">CBS 304.34</strain>
    </source>
</reference>
<dbReference type="OrthoDB" id="10003767at2759"/>
<feature type="domain" description="Aminoglycoside phosphotransferase" evidence="1">
    <location>
        <begin position="50"/>
        <end position="176"/>
    </location>
</feature>